<dbReference type="AlphaFoldDB" id="A0A1F6MAF8"/>
<dbReference type="Pfam" id="PF13641">
    <property type="entry name" value="Glyco_tranf_2_3"/>
    <property type="match status" value="1"/>
</dbReference>
<dbReference type="SUPFAM" id="SSF53448">
    <property type="entry name" value="Nucleotide-diphospho-sugar transferases"/>
    <property type="match status" value="1"/>
</dbReference>
<accession>A0A1F6MAF8</accession>
<proteinExistence type="predicted"/>
<dbReference type="CDD" id="cd04186">
    <property type="entry name" value="GT_2_like_c"/>
    <property type="match status" value="1"/>
</dbReference>
<evidence type="ECO:0000313" key="1">
    <source>
        <dbReference type="EMBL" id="OGH68627.1"/>
    </source>
</evidence>
<protein>
    <recommendedName>
        <fullName evidence="3">Glycosyltransferase 2-like domain-containing protein</fullName>
    </recommendedName>
</protein>
<name>A0A1F6MAF8_9BACT</name>
<dbReference type="PANTHER" id="PTHR43179:SF7">
    <property type="entry name" value="RHAMNOSYLTRANSFERASE WBBL"/>
    <property type="match status" value="1"/>
</dbReference>
<dbReference type="EMBL" id="MFPU01000086">
    <property type="protein sequence ID" value="OGH68627.1"/>
    <property type="molecule type" value="Genomic_DNA"/>
</dbReference>
<reference evidence="1 2" key="1">
    <citation type="journal article" date="2016" name="Nat. Commun.">
        <title>Thousands of microbial genomes shed light on interconnected biogeochemical processes in an aquifer system.</title>
        <authorList>
            <person name="Anantharaman K."/>
            <person name="Brown C.T."/>
            <person name="Hug L.A."/>
            <person name="Sharon I."/>
            <person name="Castelle C.J."/>
            <person name="Probst A.J."/>
            <person name="Thomas B.C."/>
            <person name="Singh A."/>
            <person name="Wilkins M.J."/>
            <person name="Karaoz U."/>
            <person name="Brodie E.L."/>
            <person name="Williams K.H."/>
            <person name="Hubbard S.S."/>
            <person name="Banfield J.F."/>
        </authorList>
    </citation>
    <scope>NUCLEOTIDE SEQUENCE [LARGE SCALE GENOMIC DNA]</scope>
</reference>
<organism evidence="1 2">
    <name type="scientific">Candidatus Magasanikbacteria bacterium RIFCSPHIGHO2_01_FULL_47_8</name>
    <dbReference type="NCBI Taxonomy" id="1798673"/>
    <lineage>
        <taxon>Bacteria</taxon>
        <taxon>Candidatus Magasanikiibacteriota</taxon>
    </lineage>
</organism>
<evidence type="ECO:0000313" key="2">
    <source>
        <dbReference type="Proteomes" id="UP000177953"/>
    </source>
</evidence>
<comment type="caution">
    <text evidence="1">The sequence shown here is derived from an EMBL/GenBank/DDBJ whole genome shotgun (WGS) entry which is preliminary data.</text>
</comment>
<evidence type="ECO:0008006" key="3">
    <source>
        <dbReference type="Google" id="ProtNLM"/>
    </source>
</evidence>
<dbReference type="InterPro" id="IPR029044">
    <property type="entry name" value="Nucleotide-diphossugar_trans"/>
</dbReference>
<dbReference type="PANTHER" id="PTHR43179">
    <property type="entry name" value="RHAMNOSYLTRANSFERASE WBBL"/>
    <property type="match status" value="1"/>
</dbReference>
<dbReference type="Proteomes" id="UP000177953">
    <property type="component" value="Unassembled WGS sequence"/>
</dbReference>
<gene>
    <name evidence="1" type="ORF">A2754_01920</name>
</gene>
<dbReference type="Gene3D" id="3.90.550.10">
    <property type="entry name" value="Spore Coat Polysaccharide Biosynthesis Protein SpsA, Chain A"/>
    <property type="match status" value="1"/>
</dbReference>
<sequence>MKDINIVFLNYFSREDILRAVESTVNDTANCRYDVQITVVDNSDNQDSLGKHLYQKFPDVKYLNTRENIGFGRGNVHGFQATPARYYFALNRDTIIPENSRVIERLVDFMDANPKIGCVGPKLVNMDESLQYACYRFDLPSILIKPLKQINWDERYSWVKKYTDRLLMKDFDHNETRPVDWVLGAAMMVRHEVVKEVGWFDERYFMYLEDCDWCKAMWEKGWPVYYVHDIIIKHRHTRDSAKVPGLLRALIKNKLARIHLMSWIKYMWKWRGTHKYYVQ</sequence>